<protein>
    <submittedName>
        <fullName evidence="2">Gliding motility-associated lipoprotein GldK</fullName>
    </submittedName>
</protein>
<dbReference type="Proteomes" id="UP000745859">
    <property type="component" value="Unassembled WGS sequence"/>
</dbReference>
<proteinExistence type="predicted"/>
<reference evidence="2 3" key="1">
    <citation type="submission" date="2020-03" db="EMBL/GenBank/DDBJ databases">
        <title>Genomic Encyclopedia of Type Strains, Phase IV (KMG-IV): sequencing the most valuable type-strain genomes for metagenomic binning, comparative biology and taxonomic classification.</title>
        <authorList>
            <person name="Goeker M."/>
        </authorList>
    </citation>
    <scope>NUCLEOTIDE SEQUENCE [LARGE SCALE GENOMIC DNA]</scope>
    <source>
        <strain evidence="2 3">DSM 101599</strain>
    </source>
</reference>
<name>A0ABX0U473_9FLAO</name>
<accession>A0ABX0U473</accession>
<dbReference type="SUPFAM" id="SSF56436">
    <property type="entry name" value="C-type lectin-like"/>
    <property type="match status" value="1"/>
</dbReference>
<dbReference type="PROSITE" id="PS51257">
    <property type="entry name" value="PROKAR_LIPOPROTEIN"/>
    <property type="match status" value="1"/>
</dbReference>
<feature type="domain" description="Sulfatase-modifying factor enzyme-like" evidence="1">
    <location>
        <begin position="42"/>
        <end position="106"/>
    </location>
</feature>
<dbReference type="Pfam" id="PF03781">
    <property type="entry name" value="FGE-sulfatase"/>
    <property type="match status" value="2"/>
</dbReference>
<keyword evidence="2" id="KW-0449">Lipoprotein</keyword>
<dbReference type="PANTHER" id="PTHR23150">
    <property type="entry name" value="SULFATASE MODIFYING FACTOR 1, 2"/>
    <property type="match status" value="1"/>
</dbReference>
<dbReference type="InterPro" id="IPR016187">
    <property type="entry name" value="CTDL_fold"/>
</dbReference>
<evidence type="ECO:0000313" key="3">
    <source>
        <dbReference type="Proteomes" id="UP000745859"/>
    </source>
</evidence>
<dbReference type="InterPro" id="IPR051043">
    <property type="entry name" value="Sulfatase_Mod_Factor_Kinase"/>
</dbReference>
<feature type="domain" description="Sulfatase-modifying factor enzyme-like" evidence="1">
    <location>
        <begin position="245"/>
        <end position="448"/>
    </location>
</feature>
<dbReference type="PANTHER" id="PTHR23150:SF19">
    <property type="entry name" value="FORMYLGLYCINE-GENERATING ENZYME"/>
    <property type="match status" value="1"/>
</dbReference>
<organism evidence="2 3">
    <name type="scientific">Wenyingzhuangia heitensis</name>
    <dbReference type="NCBI Taxonomy" id="1487859"/>
    <lineage>
        <taxon>Bacteria</taxon>
        <taxon>Pseudomonadati</taxon>
        <taxon>Bacteroidota</taxon>
        <taxon>Flavobacteriia</taxon>
        <taxon>Flavobacteriales</taxon>
        <taxon>Flavobacteriaceae</taxon>
        <taxon>Wenyingzhuangia</taxon>
    </lineage>
</organism>
<dbReference type="RefSeq" id="WP_167182315.1">
    <property type="nucleotide sequence ID" value="NZ_JAASQL010000001.1"/>
</dbReference>
<dbReference type="EMBL" id="JAASQL010000001">
    <property type="protein sequence ID" value="NIJ43669.1"/>
    <property type="molecule type" value="Genomic_DNA"/>
</dbReference>
<dbReference type="InterPro" id="IPR005532">
    <property type="entry name" value="SUMF_dom"/>
</dbReference>
<dbReference type="Gene3D" id="3.90.1580.10">
    <property type="entry name" value="paralog of FGE (formylglycine-generating enzyme)"/>
    <property type="match status" value="2"/>
</dbReference>
<comment type="caution">
    <text evidence="2">The sequence shown here is derived from an EMBL/GenBank/DDBJ whole genome shotgun (WGS) entry which is preliminary data.</text>
</comment>
<keyword evidence="3" id="KW-1185">Reference proteome</keyword>
<dbReference type="InterPro" id="IPR042095">
    <property type="entry name" value="SUMF_sf"/>
</dbReference>
<gene>
    <name evidence="2" type="ORF">FHR24_000108</name>
</gene>
<dbReference type="InterPro" id="IPR019866">
    <property type="entry name" value="Glid_motil-assoc_lipo_GldK"/>
</dbReference>
<sequence>MKKILFFSLVIATLVGCGGFGDRGELVGSKSETAWFSEKPFGMVLVPGGSFTMGKTEENRWGGFEVPPRSVSVKEFFMDDTEITNSEYKEFVYWVRDSIVRTELANYAESIVSTSDKKNNNFSISDYKFIEQKLDNPEDEDKYTPYQKYMIKTYGSINSNQKGSMPLNWSVPLFWRADEFPDEEYAEVMDQVYLPAEDNGNVRVFDVELLKYSYLSKHKSNVMNVSKKNQYAEVDINVYPDTTVWAKDFAYSHNDVMVRNYFWHTAYEEYPVVGVSWNQAKAFCNWRTKKKNDYLRAIGAGVQTPDFRLPTEAEWEFAARGGIENGKYPWGGPYVTDRYGYYLANFRPKRNNLAADGFTYTVEALSFQANDYGLYNMSGNVSEWTSTAYNISASYVTSSLNIDVDDPTNKRKIIRGGSWKDIAYFLEVSTQDYEYADSAKSYIGFRTVQDYLGEARWGGLNY</sequence>
<dbReference type="NCBIfam" id="TIGR03525">
    <property type="entry name" value="GldK"/>
    <property type="match status" value="1"/>
</dbReference>
<evidence type="ECO:0000259" key="1">
    <source>
        <dbReference type="Pfam" id="PF03781"/>
    </source>
</evidence>
<evidence type="ECO:0000313" key="2">
    <source>
        <dbReference type="EMBL" id="NIJ43669.1"/>
    </source>
</evidence>